<reference evidence="2" key="5">
    <citation type="journal article" date="2021" name="G3 (Bethesda)">
        <title>Aegilops tauschii genome assembly Aet v5.0 features greater sequence contiguity and improved annotation.</title>
        <authorList>
            <person name="Wang L."/>
            <person name="Zhu T."/>
            <person name="Rodriguez J.C."/>
            <person name="Deal K.R."/>
            <person name="Dubcovsky J."/>
            <person name="McGuire P.E."/>
            <person name="Lux T."/>
            <person name="Spannagl M."/>
            <person name="Mayer K.F.X."/>
            <person name="Baldrich P."/>
            <person name="Meyers B.C."/>
            <person name="Huo N."/>
            <person name="Gu Y.Q."/>
            <person name="Zhou H."/>
            <person name="Devos K.M."/>
            <person name="Bennetzen J.L."/>
            <person name="Unver T."/>
            <person name="Budak H."/>
            <person name="Gulick P.J."/>
            <person name="Galiba G."/>
            <person name="Kalapos B."/>
            <person name="Nelson D.R."/>
            <person name="Li P."/>
            <person name="You F.M."/>
            <person name="Luo M.C."/>
            <person name="Dvorak J."/>
        </authorList>
    </citation>
    <scope>NUCLEOTIDE SEQUENCE [LARGE SCALE GENOMIC DNA]</scope>
    <source>
        <strain evidence="2">cv. AL8/78</strain>
    </source>
</reference>
<accession>A0A453NP04</accession>
<reference evidence="2" key="4">
    <citation type="submission" date="2019-03" db="UniProtKB">
        <authorList>
            <consortium name="EnsemblPlants"/>
        </authorList>
    </citation>
    <scope>IDENTIFICATION</scope>
</reference>
<reference evidence="3" key="1">
    <citation type="journal article" date="2014" name="Science">
        <title>Ancient hybridizations among the ancestral genomes of bread wheat.</title>
        <authorList>
            <consortium name="International Wheat Genome Sequencing Consortium,"/>
            <person name="Marcussen T."/>
            <person name="Sandve S.R."/>
            <person name="Heier L."/>
            <person name="Spannagl M."/>
            <person name="Pfeifer M."/>
            <person name="Jakobsen K.S."/>
            <person name="Wulff B.B."/>
            <person name="Steuernagel B."/>
            <person name="Mayer K.F."/>
            <person name="Olsen O.A."/>
        </authorList>
    </citation>
    <scope>NUCLEOTIDE SEQUENCE [LARGE SCALE GENOMIC DNA]</scope>
    <source>
        <strain evidence="3">cv. AL8/78</strain>
    </source>
</reference>
<reference evidence="2" key="3">
    <citation type="journal article" date="2017" name="Nature">
        <title>Genome sequence of the progenitor of the wheat D genome Aegilops tauschii.</title>
        <authorList>
            <person name="Luo M.C."/>
            <person name="Gu Y.Q."/>
            <person name="Puiu D."/>
            <person name="Wang H."/>
            <person name="Twardziok S.O."/>
            <person name="Deal K.R."/>
            <person name="Huo N."/>
            <person name="Zhu T."/>
            <person name="Wang L."/>
            <person name="Wang Y."/>
            <person name="McGuire P.E."/>
            <person name="Liu S."/>
            <person name="Long H."/>
            <person name="Ramasamy R.K."/>
            <person name="Rodriguez J.C."/>
            <person name="Van S.L."/>
            <person name="Yuan L."/>
            <person name="Wang Z."/>
            <person name="Xia Z."/>
            <person name="Xiao L."/>
            <person name="Anderson O.D."/>
            <person name="Ouyang S."/>
            <person name="Liang Y."/>
            <person name="Zimin A.V."/>
            <person name="Pertea G."/>
            <person name="Qi P."/>
            <person name="Bennetzen J.L."/>
            <person name="Dai X."/>
            <person name="Dawson M.W."/>
            <person name="Muller H.G."/>
            <person name="Kugler K."/>
            <person name="Rivarola-Duarte L."/>
            <person name="Spannagl M."/>
            <person name="Mayer K.F.X."/>
            <person name="Lu F.H."/>
            <person name="Bevan M.W."/>
            <person name="Leroy P."/>
            <person name="Li P."/>
            <person name="You F.M."/>
            <person name="Sun Q."/>
            <person name="Liu Z."/>
            <person name="Lyons E."/>
            <person name="Wicker T."/>
            <person name="Salzberg S.L."/>
            <person name="Devos K.M."/>
            <person name="Dvorak J."/>
        </authorList>
    </citation>
    <scope>NUCLEOTIDE SEQUENCE [LARGE SCALE GENOMIC DNA]</scope>
    <source>
        <strain evidence="2">cv. AL8/78</strain>
    </source>
</reference>
<feature type="compositionally biased region" description="Basic and acidic residues" evidence="1">
    <location>
        <begin position="74"/>
        <end position="90"/>
    </location>
</feature>
<feature type="region of interest" description="Disordered" evidence="1">
    <location>
        <begin position="52"/>
        <end position="129"/>
    </location>
</feature>
<reference evidence="3" key="2">
    <citation type="journal article" date="2017" name="Nat. Plants">
        <title>The Aegilops tauschii genome reveals multiple impacts of transposons.</title>
        <authorList>
            <person name="Zhao G."/>
            <person name="Zou C."/>
            <person name="Li K."/>
            <person name="Wang K."/>
            <person name="Li T."/>
            <person name="Gao L."/>
            <person name="Zhang X."/>
            <person name="Wang H."/>
            <person name="Yang Z."/>
            <person name="Liu X."/>
            <person name="Jiang W."/>
            <person name="Mao L."/>
            <person name="Kong X."/>
            <person name="Jiao Y."/>
            <person name="Jia J."/>
        </authorList>
    </citation>
    <scope>NUCLEOTIDE SEQUENCE [LARGE SCALE GENOMIC DNA]</scope>
    <source>
        <strain evidence="3">cv. AL8/78</strain>
    </source>
</reference>
<name>A0A453NP04_AEGTS</name>
<dbReference type="EnsemblPlants" id="AET6Gv20434100.14">
    <property type="protein sequence ID" value="AET6Gv20434100.14"/>
    <property type="gene ID" value="AET6Gv20434100"/>
</dbReference>
<keyword evidence="3" id="KW-1185">Reference proteome</keyword>
<dbReference type="AlphaFoldDB" id="A0A453NP04"/>
<evidence type="ECO:0000313" key="3">
    <source>
        <dbReference type="Proteomes" id="UP000015105"/>
    </source>
</evidence>
<sequence>LAGPIATPHPNLLPGRRKAFLSPLSAASLAVCAAHVSWTALRCPALGEWEEREGAHGDPRVLAAWPGGTSHRGGPWERRVGFVRRERESESPAAGAGGAGGGWRRPHWPGSSSPSPRRPRGPPPSPPTV</sequence>
<evidence type="ECO:0000313" key="2">
    <source>
        <dbReference type="EnsemblPlants" id="AET6Gv20434100.14"/>
    </source>
</evidence>
<organism evidence="2 3">
    <name type="scientific">Aegilops tauschii subsp. strangulata</name>
    <name type="common">Goatgrass</name>
    <dbReference type="NCBI Taxonomy" id="200361"/>
    <lineage>
        <taxon>Eukaryota</taxon>
        <taxon>Viridiplantae</taxon>
        <taxon>Streptophyta</taxon>
        <taxon>Embryophyta</taxon>
        <taxon>Tracheophyta</taxon>
        <taxon>Spermatophyta</taxon>
        <taxon>Magnoliopsida</taxon>
        <taxon>Liliopsida</taxon>
        <taxon>Poales</taxon>
        <taxon>Poaceae</taxon>
        <taxon>BOP clade</taxon>
        <taxon>Pooideae</taxon>
        <taxon>Triticodae</taxon>
        <taxon>Triticeae</taxon>
        <taxon>Triticinae</taxon>
        <taxon>Aegilops</taxon>
    </lineage>
</organism>
<evidence type="ECO:0000256" key="1">
    <source>
        <dbReference type="SAM" id="MobiDB-lite"/>
    </source>
</evidence>
<proteinExistence type="predicted"/>
<dbReference type="Proteomes" id="UP000015105">
    <property type="component" value="Chromosome 6D"/>
</dbReference>
<protein>
    <submittedName>
        <fullName evidence="2">Uncharacterized protein</fullName>
    </submittedName>
</protein>
<dbReference type="Gramene" id="AET6Gv20434100.14">
    <property type="protein sequence ID" value="AET6Gv20434100.14"/>
    <property type="gene ID" value="AET6Gv20434100"/>
</dbReference>